<comment type="similarity">
    <text evidence="1">Belongs to the peptidase S58 family.</text>
</comment>
<organism evidence="2 3">
    <name type="scientific">Teichococcus oryzae</name>
    <dbReference type="NCBI Taxonomy" id="1608942"/>
    <lineage>
        <taxon>Bacteria</taxon>
        <taxon>Pseudomonadati</taxon>
        <taxon>Pseudomonadota</taxon>
        <taxon>Alphaproteobacteria</taxon>
        <taxon>Acetobacterales</taxon>
        <taxon>Roseomonadaceae</taxon>
        <taxon>Roseomonas</taxon>
    </lineage>
</organism>
<protein>
    <submittedName>
        <fullName evidence="2">P1 family peptidase</fullName>
    </submittedName>
</protein>
<name>A0A5B2TG42_9PROT</name>
<reference evidence="2 3" key="1">
    <citation type="journal article" date="2015" name="Int. J. Syst. Evol. Microbiol.">
        <title>Roseomonas oryzae sp. nov., isolated from paddy rhizosphere soil.</title>
        <authorList>
            <person name="Ramaprasad E.V."/>
            <person name="Sasikala Ch."/>
            <person name="Ramana Ch.V."/>
        </authorList>
    </citation>
    <scope>NUCLEOTIDE SEQUENCE [LARGE SCALE GENOMIC DNA]</scope>
    <source>
        <strain evidence="2 3">KCTC 42542</strain>
    </source>
</reference>
<dbReference type="PANTHER" id="PTHR36512">
    <property type="entry name" value="D-AMINOPEPTIDASE"/>
    <property type="match status" value="1"/>
</dbReference>
<evidence type="ECO:0000313" key="3">
    <source>
        <dbReference type="Proteomes" id="UP000322110"/>
    </source>
</evidence>
<dbReference type="CDD" id="cd02253">
    <property type="entry name" value="DmpA"/>
    <property type="match status" value="1"/>
</dbReference>
<dbReference type="InterPro" id="IPR005321">
    <property type="entry name" value="Peptidase_S58_DmpA"/>
</dbReference>
<dbReference type="Gene3D" id="3.60.70.12">
    <property type="entry name" value="L-amino peptidase D-ALA esterase/amidase"/>
    <property type="match status" value="1"/>
</dbReference>
<gene>
    <name evidence="2" type="ORF">F0Q34_09505</name>
</gene>
<comment type="caution">
    <text evidence="2">The sequence shown here is derived from an EMBL/GenBank/DDBJ whole genome shotgun (WGS) entry which is preliminary data.</text>
</comment>
<evidence type="ECO:0000256" key="1">
    <source>
        <dbReference type="ARBA" id="ARBA00007068"/>
    </source>
</evidence>
<dbReference type="Pfam" id="PF03576">
    <property type="entry name" value="Peptidase_S58"/>
    <property type="match status" value="1"/>
</dbReference>
<dbReference type="SUPFAM" id="SSF56266">
    <property type="entry name" value="DmpA/ArgJ-like"/>
    <property type="match status" value="1"/>
</dbReference>
<dbReference type="PANTHER" id="PTHR36512:SF3">
    <property type="entry name" value="BLR5678 PROTEIN"/>
    <property type="match status" value="1"/>
</dbReference>
<evidence type="ECO:0000313" key="2">
    <source>
        <dbReference type="EMBL" id="KAA2213466.1"/>
    </source>
</evidence>
<dbReference type="InterPro" id="IPR016117">
    <property type="entry name" value="ArgJ-like_dom_sf"/>
</dbReference>
<dbReference type="AlphaFoldDB" id="A0A5B2TG42"/>
<sequence length="362" mass="37683">MVERLSSNTTAQPFAGHGPRARGLGLGWGTLPPGPRNAITDVSGVRVGHRTLHQGDAIRTGVTAILPHGGNLFHQKVPAATQVLNGFGKSIGLMQVDELGQLETPILLTNTFGVAACAEALIRHAIQGEPRIGRDLSTVNPVVLECNDGYLNDIQAMAVTAEDAAAALAAAAAPAGDEMASGAVGAGTGMSCFGLKGGIGTASRQLLIDQAPFRLGALVLANFGNPGDLRLPDGRRVEPAAEAMPERGSVIVVLATDIPLEHRQLRRVAARAGTGIAWTGSFWGHGSGDIALAFSTAETLPHEAQATILPRRILAEERMDLVFRATAEATAEAVMDALAAAETTTGFRGHHRISLREVLARP</sequence>
<keyword evidence="3" id="KW-1185">Reference proteome</keyword>
<dbReference type="OrthoDB" id="9770388at2"/>
<proteinExistence type="inferred from homology"/>
<dbReference type="EMBL" id="VUKA01000003">
    <property type="protein sequence ID" value="KAA2213466.1"/>
    <property type="molecule type" value="Genomic_DNA"/>
</dbReference>
<dbReference type="GO" id="GO:0004177">
    <property type="term" value="F:aminopeptidase activity"/>
    <property type="evidence" value="ECO:0007669"/>
    <property type="project" value="TreeGrafter"/>
</dbReference>
<accession>A0A5B2TG42</accession>
<dbReference type="Proteomes" id="UP000322110">
    <property type="component" value="Unassembled WGS sequence"/>
</dbReference>